<dbReference type="InterPro" id="IPR046336">
    <property type="entry name" value="Lon_prtase_N_sf"/>
</dbReference>
<accession>A0A2M9G2W3</accession>
<feature type="domain" description="Lon N-terminal" evidence="1">
    <location>
        <begin position="17"/>
        <end position="211"/>
    </location>
</feature>
<name>A0A2M9G2W3_9PROT</name>
<dbReference type="PANTHER" id="PTHR46732">
    <property type="entry name" value="ATP-DEPENDENT PROTEASE LA (LON) DOMAIN PROTEIN"/>
    <property type="match status" value="1"/>
</dbReference>
<protein>
    <submittedName>
        <fullName evidence="2">Peptidase S16</fullName>
    </submittedName>
</protein>
<dbReference type="PROSITE" id="PS51787">
    <property type="entry name" value="LON_N"/>
    <property type="match status" value="1"/>
</dbReference>
<dbReference type="Gene3D" id="2.30.130.40">
    <property type="entry name" value="LON domain-like"/>
    <property type="match status" value="1"/>
</dbReference>
<evidence type="ECO:0000313" key="2">
    <source>
        <dbReference type="EMBL" id="PJK30045.1"/>
    </source>
</evidence>
<dbReference type="AlphaFoldDB" id="A0A2M9G2W3"/>
<evidence type="ECO:0000259" key="1">
    <source>
        <dbReference type="PROSITE" id="PS51787"/>
    </source>
</evidence>
<gene>
    <name evidence="2" type="ORF">CVT23_09800</name>
</gene>
<dbReference type="InterPro" id="IPR015947">
    <property type="entry name" value="PUA-like_sf"/>
</dbReference>
<dbReference type="OrthoDB" id="9806457at2"/>
<sequence>MPNPERPNSSESLPERIPVFPLAGAILLPGGRLPLNIFEPRYLAMTRDAMSGARMIGMIQPKDDERGDGRTPDIYSVGCLGRVVEFSETGDGRYLIALAGVCRFRVTEELECDTAYRQVLAGYEDFRDDFADGDGPQGVDREQLHEALKAFLDLRGLKADWDAARRASDTVLVNSLSMMLPFGPPEKQALLEAGSVAARAEVMTALMRMALIEGDDGGSAVQ</sequence>
<dbReference type="InterPro" id="IPR003111">
    <property type="entry name" value="Lon_prtase_N"/>
</dbReference>
<dbReference type="Pfam" id="PF02190">
    <property type="entry name" value="LON_substr_bdg"/>
    <property type="match status" value="1"/>
</dbReference>
<evidence type="ECO:0000313" key="3">
    <source>
        <dbReference type="Proteomes" id="UP000229498"/>
    </source>
</evidence>
<dbReference type="SUPFAM" id="SSF88697">
    <property type="entry name" value="PUA domain-like"/>
    <property type="match status" value="1"/>
</dbReference>
<dbReference type="Proteomes" id="UP000229498">
    <property type="component" value="Unassembled WGS sequence"/>
</dbReference>
<comment type="caution">
    <text evidence="2">The sequence shown here is derived from an EMBL/GenBank/DDBJ whole genome shotgun (WGS) entry which is preliminary data.</text>
</comment>
<dbReference type="RefSeq" id="WP_109793319.1">
    <property type="nucleotide sequence ID" value="NZ_PHIG01000031.1"/>
</dbReference>
<proteinExistence type="predicted"/>
<keyword evidence="3" id="KW-1185">Reference proteome</keyword>
<dbReference type="PANTHER" id="PTHR46732:SF8">
    <property type="entry name" value="ATP-DEPENDENT PROTEASE LA (LON) DOMAIN PROTEIN"/>
    <property type="match status" value="1"/>
</dbReference>
<dbReference type="SMART" id="SM00464">
    <property type="entry name" value="LON"/>
    <property type="match status" value="1"/>
</dbReference>
<organism evidence="2 3">
    <name type="scientific">Minwuia thermotolerans</name>
    <dbReference type="NCBI Taxonomy" id="2056226"/>
    <lineage>
        <taxon>Bacteria</taxon>
        <taxon>Pseudomonadati</taxon>
        <taxon>Pseudomonadota</taxon>
        <taxon>Alphaproteobacteria</taxon>
        <taxon>Minwuiales</taxon>
        <taxon>Minwuiaceae</taxon>
        <taxon>Minwuia</taxon>
    </lineage>
</organism>
<dbReference type="EMBL" id="PHIG01000031">
    <property type="protein sequence ID" value="PJK30045.1"/>
    <property type="molecule type" value="Genomic_DNA"/>
</dbReference>
<reference evidence="2 3" key="1">
    <citation type="submission" date="2017-11" db="EMBL/GenBank/DDBJ databases">
        <title>Draft genome sequence of Rhizobiales bacterium SY3-13.</title>
        <authorList>
            <person name="Sun C."/>
        </authorList>
    </citation>
    <scope>NUCLEOTIDE SEQUENCE [LARGE SCALE GENOMIC DNA]</scope>
    <source>
        <strain evidence="2 3">SY3-13</strain>
    </source>
</reference>